<proteinExistence type="predicted"/>
<dbReference type="AlphaFoldDB" id="A0A0G1YE20"/>
<dbReference type="Gene3D" id="3.40.50.300">
    <property type="entry name" value="P-loop containing nucleotide triphosphate hydrolases"/>
    <property type="match status" value="1"/>
</dbReference>
<protein>
    <recommendedName>
        <fullName evidence="3">Terminase large subunit</fullName>
    </recommendedName>
</protein>
<evidence type="ECO:0008006" key="3">
    <source>
        <dbReference type="Google" id="ProtNLM"/>
    </source>
</evidence>
<dbReference type="InterPro" id="IPR027417">
    <property type="entry name" value="P-loop_NTPase"/>
</dbReference>
<sequence length="277" mass="30940">MSSQIQAIAQALLKESDPHVRRRMMETSSRAIYLPPIKEFITSPNYANSKLWPAVARLLELIDDPRVREFYLELAKGSGKSSGAAAGVVYAAARLAALKDPHEYFDIGKIKPITCLTCSTSETQAIQTIFAQVKSWVRQNPFFIAAHRMCAERAEFPFSPDDPKYPAYKIHTTAITIRHSPVFPDGQIQILCGHAKSEGMDGHDVFMAIIDESNKHGLSEESPQAQKLETTFRTSGFTRFPSDYKLGLISSSVSKQSHLRKEVDRIFSASPPQLLFH</sequence>
<reference evidence="1 2" key="1">
    <citation type="journal article" date="2015" name="Nature">
        <title>rRNA introns, odd ribosomes, and small enigmatic genomes across a large radiation of phyla.</title>
        <authorList>
            <person name="Brown C.T."/>
            <person name="Hug L.A."/>
            <person name="Thomas B.C."/>
            <person name="Sharon I."/>
            <person name="Castelle C.J."/>
            <person name="Singh A."/>
            <person name="Wilkins M.J."/>
            <person name="Williams K.H."/>
            <person name="Banfield J.F."/>
        </authorList>
    </citation>
    <scope>NUCLEOTIDE SEQUENCE [LARGE SCALE GENOMIC DNA]</scope>
</reference>
<organism evidence="1 2">
    <name type="scientific">Candidatus Gottesmanbacteria bacterium GW2011_GWB1_49_7</name>
    <dbReference type="NCBI Taxonomy" id="1618448"/>
    <lineage>
        <taxon>Bacteria</taxon>
        <taxon>Candidatus Gottesmaniibacteriota</taxon>
    </lineage>
</organism>
<accession>A0A0G1YE20</accession>
<evidence type="ECO:0000313" key="2">
    <source>
        <dbReference type="Proteomes" id="UP000034588"/>
    </source>
</evidence>
<name>A0A0G1YE20_9BACT</name>
<gene>
    <name evidence="1" type="ORF">UY48_C0003G0019</name>
</gene>
<dbReference type="Proteomes" id="UP000034588">
    <property type="component" value="Unassembled WGS sequence"/>
</dbReference>
<comment type="caution">
    <text evidence="1">The sequence shown here is derived from an EMBL/GenBank/DDBJ whole genome shotgun (WGS) entry which is preliminary data.</text>
</comment>
<dbReference type="EMBL" id="LCQD01000003">
    <property type="protein sequence ID" value="KKW13197.1"/>
    <property type="molecule type" value="Genomic_DNA"/>
</dbReference>
<evidence type="ECO:0000313" key="1">
    <source>
        <dbReference type="EMBL" id="KKW13197.1"/>
    </source>
</evidence>